<dbReference type="PANTHER" id="PTHR12558:SF13">
    <property type="entry name" value="CELL DIVISION CYCLE PROTEIN 27 HOMOLOG"/>
    <property type="match status" value="1"/>
</dbReference>
<name>A0ABT8AC91_9PROT</name>
<dbReference type="EMBL" id="JAUFPN010000186">
    <property type="protein sequence ID" value="MDN3567176.1"/>
    <property type="molecule type" value="Genomic_DNA"/>
</dbReference>
<comment type="caution">
    <text evidence="4">The sequence shown here is derived from an EMBL/GenBank/DDBJ whole genome shotgun (WGS) entry which is preliminary data.</text>
</comment>
<dbReference type="Pfam" id="PF13432">
    <property type="entry name" value="TPR_16"/>
    <property type="match status" value="2"/>
</dbReference>
<evidence type="ECO:0000313" key="4">
    <source>
        <dbReference type="EMBL" id="MDN3567176.1"/>
    </source>
</evidence>
<proteinExistence type="predicted"/>
<dbReference type="RefSeq" id="WP_290319188.1">
    <property type="nucleotide sequence ID" value="NZ_JAUFPN010000186.1"/>
</dbReference>
<dbReference type="Proteomes" id="UP001529369">
    <property type="component" value="Unassembled WGS sequence"/>
</dbReference>
<dbReference type="PROSITE" id="PS50005">
    <property type="entry name" value="TPR"/>
    <property type="match status" value="1"/>
</dbReference>
<keyword evidence="5" id="KW-1185">Reference proteome</keyword>
<evidence type="ECO:0000256" key="2">
    <source>
        <dbReference type="SAM" id="SignalP"/>
    </source>
</evidence>
<feature type="domain" description="Ancillary SecYEG translocon subunit/Cell division coordinator CpoB TPR" evidence="3">
    <location>
        <begin position="269"/>
        <end position="407"/>
    </location>
</feature>
<dbReference type="InterPro" id="IPR019734">
    <property type="entry name" value="TPR_rpt"/>
</dbReference>
<dbReference type="Pfam" id="PF09976">
    <property type="entry name" value="TPR_21"/>
    <property type="match status" value="1"/>
</dbReference>
<dbReference type="PANTHER" id="PTHR12558">
    <property type="entry name" value="CELL DIVISION CYCLE 16,23,27"/>
    <property type="match status" value="1"/>
</dbReference>
<keyword evidence="1" id="KW-0802">TPR repeat</keyword>
<dbReference type="SMART" id="SM00028">
    <property type="entry name" value="TPR"/>
    <property type="match status" value="6"/>
</dbReference>
<accession>A0ABT8AC91</accession>
<dbReference type="InterPro" id="IPR018704">
    <property type="entry name" value="SecYEG/CpoB_TPR"/>
</dbReference>
<feature type="repeat" description="TPR" evidence="1">
    <location>
        <begin position="520"/>
        <end position="553"/>
    </location>
</feature>
<feature type="signal peptide" evidence="2">
    <location>
        <begin position="1"/>
        <end position="25"/>
    </location>
</feature>
<gene>
    <name evidence="4" type="ORF">QWZ14_22580</name>
</gene>
<organism evidence="4 5">
    <name type="scientific">Paeniroseomonas aquatica</name>
    <dbReference type="NCBI Taxonomy" id="373043"/>
    <lineage>
        <taxon>Bacteria</taxon>
        <taxon>Pseudomonadati</taxon>
        <taxon>Pseudomonadota</taxon>
        <taxon>Alphaproteobacteria</taxon>
        <taxon>Acetobacterales</taxon>
        <taxon>Acetobacteraceae</taxon>
        <taxon>Paeniroseomonas</taxon>
    </lineage>
</organism>
<feature type="chain" id="PRO_5047295970" evidence="2">
    <location>
        <begin position="26"/>
        <end position="577"/>
    </location>
</feature>
<evidence type="ECO:0000313" key="5">
    <source>
        <dbReference type="Proteomes" id="UP001529369"/>
    </source>
</evidence>
<reference evidence="5" key="1">
    <citation type="journal article" date="2019" name="Int. J. Syst. Evol. Microbiol.">
        <title>The Global Catalogue of Microorganisms (GCM) 10K type strain sequencing project: providing services to taxonomists for standard genome sequencing and annotation.</title>
        <authorList>
            <consortium name="The Broad Institute Genomics Platform"/>
            <consortium name="The Broad Institute Genome Sequencing Center for Infectious Disease"/>
            <person name="Wu L."/>
            <person name="Ma J."/>
        </authorList>
    </citation>
    <scope>NUCLEOTIDE SEQUENCE [LARGE SCALE GENOMIC DNA]</scope>
    <source>
        <strain evidence="5">CECT 7131</strain>
    </source>
</reference>
<dbReference type="Gene3D" id="1.25.40.10">
    <property type="entry name" value="Tetratricopeptide repeat domain"/>
    <property type="match status" value="4"/>
</dbReference>
<protein>
    <submittedName>
        <fullName evidence="4">Tetratricopeptide repeat protein</fullName>
    </submittedName>
</protein>
<keyword evidence="2" id="KW-0732">Signal</keyword>
<evidence type="ECO:0000256" key="1">
    <source>
        <dbReference type="PROSITE-ProRule" id="PRU00339"/>
    </source>
</evidence>
<dbReference type="SUPFAM" id="SSF48452">
    <property type="entry name" value="TPR-like"/>
    <property type="match status" value="3"/>
</dbReference>
<evidence type="ECO:0000259" key="3">
    <source>
        <dbReference type="Pfam" id="PF09976"/>
    </source>
</evidence>
<sequence length="577" mass="61691">MQFPGPPFRLVLLAAALLSACGASGASSAPGRDRAPRIILGQPGMGAFGSYLAGRFATTETDTRAAADNLLAALRADPDQPEVLNRAFLAALLDGRADAVRLARRLGDNPAANLLLAGADVQAGRWERAEQRLRATARGGPVQVLQPTLLAWVQLGRGQPDQALATLRPLVEANRLRALNALHAALIADIAGRPRDAERFARQAVADQPQPPWRLAVLAAGVLSRAGRAAEAQRLLDGILASGDDAALAATEATRRLTLAHRGVASPAEGMAEAYTALASALRGQGSNDFALVLAQLALRLRPGFAVAQVLVSDTLADQNHPEQALAALEQVPAEDPLAPVVGLRRAALLDRLDRTDEAVALLRSLAGASPGMPQPAARLGDLLRRRDRFPEAVQAYDMALARGGPGGEAAGGEKDWPLFYARGVARERAGDWTRAEADLLRALELAPEQPYVLNYLGYTWAEQGKNLDRAKAMLLRATELRPQDGNIADSLGWVMFRLGNLPEAITWLEKAAELESRSSVINDHLGDAYWAAGRQREAQFQWRRALALDPEPVEIAKIETKLRDGLPGYPASTAQR</sequence>
<dbReference type="InterPro" id="IPR011990">
    <property type="entry name" value="TPR-like_helical_dom_sf"/>
</dbReference>